<evidence type="ECO:0000313" key="1">
    <source>
        <dbReference type="EMBL" id="CAG8709523.1"/>
    </source>
</evidence>
<reference evidence="1" key="1">
    <citation type="submission" date="2021-06" db="EMBL/GenBank/DDBJ databases">
        <authorList>
            <person name="Kallberg Y."/>
            <person name="Tangrot J."/>
            <person name="Rosling A."/>
        </authorList>
    </citation>
    <scope>NUCLEOTIDE SEQUENCE</scope>
    <source>
        <strain evidence="1">87-6 pot B 2015</strain>
    </source>
</reference>
<keyword evidence="2" id="KW-1185">Reference proteome</keyword>
<protein>
    <submittedName>
        <fullName evidence="1">1869_t:CDS:1</fullName>
    </submittedName>
</protein>
<proteinExistence type="predicted"/>
<dbReference type="AlphaFoldDB" id="A0A9N9N843"/>
<dbReference type="EMBL" id="CAJVPP010010284">
    <property type="protein sequence ID" value="CAG8709523.1"/>
    <property type="molecule type" value="Genomic_DNA"/>
</dbReference>
<gene>
    <name evidence="1" type="ORF">FMOSSE_LOCUS14235</name>
</gene>
<name>A0A9N9N843_FUNMO</name>
<evidence type="ECO:0000313" key="2">
    <source>
        <dbReference type="Proteomes" id="UP000789375"/>
    </source>
</evidence>
<organism evidence="1 2">
    <name type="scientific">Funneliformis mosseae</name>
    <name type="common">Endomycorrhizal fungus</name>
    <name type="synonym">Glomus mosseae</name>
    <dbReference type="NCBI Taxonomy" id="27381"/>
    <lineage>
        <taxon>Eukaryota</taxon>
        <taxon>Fungi</taxon>
        <taxon>Fungi incertae sedis</taxon>
        <taxon>Mucoromycota</taxon>
        <taxon>Glomeromycotina</taxon>
        <taxon>Glomeromycetes</taxon>
        <taxon>Glomerales</taxon>
        <taxon>Glomeraceae</taxon>
        <taxon>Funneliformis</taxon>
    </lineage>
</organism>
<accession>A0A9N9N843</accession>
<sequence>MGGSKPPGFVIGLASPEHVTGHVDFIDELFVRQAGTLRLTRMLLRQCDVSASWTLSLQLSKSWTLSLQLFRLNFSDVQKKNKNVANNENIGILFI</sequence>
<dbReference type="Proteomes" id="UP000789375">
    <property type="component" value="Unassembled WGS sequence"/>
</dbReference>
<comment type="caution">
    <text evidence="1">The sequence shown here is derived from an EMBL/GenBank/DDBJ whole genome shotgun (WGS) entry which is preliminary data.</text>
</comment>